<evidence type="ECO:0000256" key="9">
    <source>
        <dbReference type="ARBA" id="ARBA00023033"/>
    </source>
</evidence>
<keyword evidence="5" id="KW-0256">Endoplasmic reticulum</keyword>
<keyword evidence="9 10" id="KW-0503">Monooxygenase</keyword>
<sequence>MAKRVAIIGAGVSGLAAIRCCLEEGLEPTCFERSDDMGGLWKFSREHQQLEHAEEGRASIYRSVFTNSSKEMMCFPDFPYPDDYPNYMHHSKLQEYLRAFAHTKSLLGHIRFETLVTSVKKCPGFLVTGQWTVVTEKDGKQESTVFDAVMICSGHHVYPNLPTDSFPGLEQLQGNYLHSRDYKGPEAFRGKRVLVIGLGN</sequence>
<dbReference type="GO" id="GO:0050661">
    <property type="term" value="F:NADP binding"/>
    <property type="evidence" value="ECO:0007669"/>
    <property type="project" value="InterPro"/>
</dbReference>
<dbReference type="Proteomes" id="UP000335636">
    <property type="component" value="Unassembled WGS sequence"/>
</dbReference>
<reference evidence="11" key="1">
    <citation type="submission" date="2019-04" db="EMBL/GenBank/DDBJ databases">
        <authorList>
            <person name="Alioto T."/>
            <person name="Alioto T."/>
        </authorList>
    </citation>
    <scope>NUCLEOTIDE SEQUENCE [LARGE SCALE GENOMIC DNA]</scope>
</reference>
<dbReference type="PRINTS" id="PR00370">
    <property type="entry name" value="FMOXYGENASE"/>
</dbReference>
<evidence type="ECO:0000313" key="11">
    <source>
        <dbReference type="EMBL" id="VTJ57023.1"/>
    </source>
</evidence>
<accession>A0A5E4AHT7</accession>
<keyword evidence="12" id="KW-1185">Reference proteome</keyword>
<dbReference type="InterPro" id="IPR020946">
    <property type="entry name" value="Flavin_mOase-like"/>
</dbReference>
<evidence type="ECO:0000256" key="6">
    <source>
        <dbReference type="ARBA" id="ARBA00022827"/>
    </source>
</evidence>
<organism evidence="11 12">
    <name type="scientific">Marmota monax</name>
    <name type="common">Woodchuck</name>
    <dbReference type="NCBI Taxonomy" id="9995"/>
    <lineage>
        <taxon>Eukaryota</taxon>
        <taxon>Metazoa</taxon>
        <taxon>Chordata</taxon>
        <taxon>Craniata</taxon>
        <taxon>Vertebrata</taxon>
        <taxon>Euteleostomi</taxon>
        <taxon>Mammalia</taxon>
        <taxon>Eutheria</taxon>
        <taxon>Euarchontoglires</taxon>
        <taxon>Glires</taxon>
        <taxon>Rodentia</taxon>
        <taxon>Sciuromorpha</taxon>
        <taxon>Sciuridae</taxon>
        <taxon>Xerinae</taxon>
        <taxon>Marmotini</taxon>
        <taxon>Marmota</taxon>
    </lineage>
</organism>
<evidence type="ECO:0000256" key="10">
    <source>
        <dbReference type="RuleBase" id="RU361177"/>
    </source>
</evidence>
<dbReference type="InterPro" id="IPR036188">
    <property type="entry name" value="FAD/NAD-bd_sf"/>
</dbReference>
<dbReference type="PANTHER" id="PTHR23023">
    <property type="entry name" value="DIMETHYLANILINE MONOOXYGENASE"/>
    <property type="match status" value="1"/>
</dbReference>
<evidence type="ECO:0000256" key="1">
    <source>
        <dbReference type="ARBA" id="ARBA00001974"/>
    </source>
</evidence>
<evidence type="ECO:0000256" key="8">
    <source>
        <dbReference type="ARBA" id="ARBA00023002"/>
    </source>
</evidence>
<dbReference type="EMBL" id="CABDUW010000073">
    <property type="protein sequence ID" value="VTJ57023.1"/>
    <property type="molecule type" value="Genomic_DNA"/>
</dbReference>
<comment type="similarity">
    <text evidence="3 10">Belongs to the FMO family.</text>
</comment>
<dbReference type="InterPro" id="IPR000960">
    <property type="entry name" value="Flavin_mOase"/>
</dbReference>
<evidence type="ECO:0000256" key="7">
    <source>
        <dbReference type="ARBA" id="ARBA00022857"/>
    </source>
</evidence>
<dbReference type="GO" id="GO:0005789">
    <property type="term" value="C:endoplasmic reticulum membrane"/>
    <property type="evidence" value="ECO:0007669"/>
    <property type="project" value="UniProtKB-SubCell"/>
</dbReference>
<evidence type="ECO:0000256" key="3">
    <source>
        <dbReference type="ARBA" id="ARBA00009183"/>
    </source>
</evidence>
<keyword evidence="6 10" id="KW-0274">FAD</keyword>
<comment type="caution">
    <text evidence="11">The sequence shown here is derived from an EMBL/GenBank/DDBJ whole genome shotgun (WGS) entry which is preliminary data.</text>
</comment>
<comment type="subcellular location">
    <subcellularLocation>
        <location evidence="2">Endoplasmic reticulum membrane</location>
    </subcellularLocation>
</comment>
<comment type="cofactor">
    <cofactor evidence="1 10">
        <name>FAD</name>
        <dbReference type="ChEBI" id="CHEBI:57692"/>
    </cofactor>
</comment>
<protein>
    <recommendedName>
        <fullName evidence="10">Flavin-containing monooxygenase</fullName>
        <ecNumber evidence="10">1.-.-.-</ecNumber>
    </recommendedName>
</protein>
<dbReference type="AlphaFoldDB" id="A0A5E4AHT7"/>
<dbReference type="GO" id="GO:0004499">
    <property type="term" value="F:N,N-dimethylaniline monooxygenase activity"/>
    <property type="evidence" value="ECO:0007669"/>
    <property type="project" value="InterPro"/>
</dbReference>
<dbReference type="SUPFAM" id="SSF51905">
    <property type="entry name" value="FAD/NAD(P)-binding domain"/>
    <property type="match status" value="1"/>
</dbReference>
<evidence type="ECO:0000256" key="4">
    <source>
        <dbReference type="ARBA" id="ARBA00022630"/>
    </source>
</evidence>
<dbReference type="FunFam" id="3.50.50.60:FF:000057">
    <property type="entry name" value="Dimethylaniline monooxygenase [N-oxide-forming]"/>
    <property type="match status" value="1"/>
</dbReference>
<keyword evidence="4 10" id="KW-0285">Flavoprotein</keyword>
<proteinExistence type="inferred from homology"/>
<dbReference type="Pfam" id="PF00743">
    <property type="entry name" value="FMO-like"/>
    <property type="match status" value="1"/>
</dbReference>
<evidence type="ECO:0000256" key="2">
    <source>
        <dbReference type="ARBA" id="ARBA00004586"/>
    </source>
</evidence>
<gene>
    <name evidence="11" type="ORF">MONAX_5E041821</name>
</gene>
<keyword evidence="8 10" id="KW-0560">Oxidoreductase</keyword>
<keyword evidence="7" id="KW-0521">NADP</keyword>
<evidence type="ECO:0000256" key="5">
    <source>
        <dbReference type="ARBA" id="ARBA00022824"/>
    </source>
</evidence>
<name>A0A5E4AHT7_MARMO</name>
<dbReference type="GO" id="GO:0050660">
    <property type="term" value="F:flavin adenine dinucleotide binding"/>
    <property type="evidence" value="ECO:0007669"/>
    <property type="project" value="InterPro"/>
</dbReference>
<dbReference type="EC" id="1.-.-.-" evidence="10"/>
<evidence type="ECO:0000313" key="12">
    <source>
        <dbReference type="Proteomes" id="UP000335636"/>
    </source>
</evidence>
<dbReference type="Gene3D" id="3.50.50.60">
    <property type="entry name" value="FAD/NAD(P)-binding domain"/>
    <property type="match status" value="1"/>
</dbReference>
<dbReference type="InterPro" id="IPR050346">
    <property type="entry name" value="FMO-like"/>
</dbReference>